<evidence type="ECO:0000313" key="4">
    <source>
        <dbReference type="Proteomes" id="UP000321947"/>
    </source>
</evidence>
<dbReference type="AlphaFoldDB" id="A0A5A7SIW5"/>
<sequence>MKHSSTRNVIERAFGVFKDHWAVLREKSYYPLQVQCHTILACCLLHNLINREMTYCDNIDNVDEGDSTYATTTAAEDIQYIEMTNEWSQWRDELAKSHLAAKGLLNKPFSYYDELAYVFDRDRTTGHFAETFADVGSNEPVGFEGFDMPDETRSSLQYTVGGLTCPRRMYVGLRVEVEIEVIHMALECTNE</sequence>
<name>A0A5A7SIW5_CUCMM</name>
<organism evidence="1 3">
    <name type="scientific">Cucumis melo var. makuwa</name>
    <name type="common">Oriental melon</name>
    <dbReference type="NCBI Taxonomy" id="1194695"/>
    <lineage>
        <taxon>Eukaryota</taxon>
        <taxon>Viridiplantae</taxon>
        <taxon>Streptophyta</taxon>
        <taxon>Embryophyta</taxon>
        <taxon>Tracheophyta</taxon>
        <taxon>Spermatophyta</taxon>
        <taxon>Magnoliopsida</taxon>
        <taxon>eudicotyledons</taxon>
        <taxon>Gunneridae</taxon>
        <taxon>Pentapetalae</taxon>
        <taxon>rosids</taxon>
        <taxon>fabids</taxon>
        <taxon>Cucurbitales</taxon>
        <taxon>Cucurbitaceae</taxon>
        <taxon>Benincaseae</taxon>
        <taxon>Cucumis</taxon>
    </lineage>
</organism>
<accession>A0A5A7SIW5</accession>
<dbReference type="Proteomes" id="UP000321947">
    <property type="component" value="Unassembled WGS sequence"/>
</dbReference>
<evidence type="ECO:0000313" key="3">
    <source>
        <dbReference type="Proteomes" id="UP000321393"/>
    </source>
</evidence>
<gene>
    <name evidence="2" type="ORF">E5676_scaffold263G00330</name>
    <name evidence="1" type="ORF">E6C27_scaffold19G00800</name>
</gene>
<evidence type="ECO:0000313" key="2">
    <source>
        <dbReference type="EMBL" id="TYK11590.1"/>
    </source>
</evidence>
<dbReference type="EMBL" id="SSTE01022979">
    <property type="protein sequence ID" value="KAA0026130.1"/>
    <property type="molecule type" value="Genomic_DNA"/>
</dbReference>
<reference evidence="3 4" key="1">
    <citation type="submission" date="2019-08" db="EMBL/GenBank/DDBJ databases">
        <title>Draft genome sequences of two oriental melons (Cucumis melo L. var makuwa).</title>
        <authorList>
            <person name="Kwon S.-Y."/>
        </authorList>
    </citation>
    <scope>NUCLEOTIDE SEQUENCE [LARGE SCALE GENOMIC DNA]</scope>
    <source>
        <strain evidence="4">cv. Chang Bougi</strain>
        <strain evidence="3">cv. SW 3</strain>
        <tissue evidence="1">Leaf</tissue>
    </source>
</reference>
<dbReference type="STRING" id="1194695.A0A5A7SIW5"/>
<protein>
    <submittedName>
        <fullName evidence="1">Retrotransposon protein</fullName>
    </submittedName>
</protein>
<evidence type="ECO:0000313" key="1">
    <source>
        <dbReference type="EMBL" id="KAA0026130.1"/>
    </source>
</evidence>
<dbReference type="EMBL" id="SSTD01010688">
    <property type="protein sequence ID" value="TYK11590.1"/>
    <property type="molecule type" value="Genomic_DNA"/>
</dbReference>
<comment type="caution">
    <text evidence="1">The sequence shown here is derived from an EMBL/GenBank/DDBJ whole genome shotgun (WGS) entry which is preliminary data.</text>
</comment>
<dbReference type="Proteomes" id="UP000321393">
    <property type="component" value="Unassembled WGS sequence"/>
</dbReference>
<proteinExistence type="predicted"/>